<sequence length="177" mass="20418">MRAISITTVLLLISSLIFAQADKAFFKDLEALKGKTFYGKAIYMPDTIKANDFWGKKLSFKVNQHKRSELRMPFQVGENKSRTWILTKTKNGIQLKHDHRHDDGSPDSITNYGGDSDIKISTALAQYFPADEFTAKLLPAAATNRWIMEFSPDKKKFYYILERNNILRFKAEFNLEN</sequence>
<keyword evidence="3" id="KW-1185">Reference proteome</keyword>
<proteinExistence type="predicted"/>
<dbReference type="AlphaFoldDB" id="A0A1G9Q653"/>
<dbReference type="Proteomes" id="UP000199226">
    <property type="component" value="Unassembled WGS sequence"/>
</dbReference>
<gene>
    <name evidence="2" type="ORF">SAMN05421813_105128</name>
</gene>
<feature type="chain" id="PRO_5011661354" description="Beta-lactamase-inhibitor-like, PepSY-like" evidence="1">
    <location>
        <begin position="20"/>
        <end position="177"/>
    </location>
</feature>
<dbReference type="OrthoDB" id="1524207at2"/>
<keyword evidence="1" id="KW-0732">Signal</keyword>
<evidence type="ECO:0000313" key="2">
    <source>
        <dbReference type="EMBL" id="SDM06221.1"/>
    </source>
</evidence>
<reference evidence="3" key="1">
    <citation type="submission" date="2016-10" db="EMBL/GenBank/DDBJ databases">
        <authorList>
            <person name="Varghese N."/>
            <person name="Submissions S."/>
        </authorList>
    </citation>
    <scope>NUCLEOTIDE SEQUENCE [LARGE SCALE GENOMIC DNA]</scope>
    <source>
        <strain evidence="3">DSM 24536</strain>
    </source>
</reference>
<dbReference type="EMBL" id="FNHH01000005">
    <property type="protein sequence ID" value="SDM06221.1"/>
    <property type="molecule type" value="Genomic_DNA"/>
</dbReference>
<organism evidence="2 3">
    <name type="scientific">Daejeonella rubra</name>
    <dbReference type="NCBI Taxonomy" id="990371"/>
    <lineage>
        <taxon>Bacteria</taxon>
        <taxon>Pseudomonadati</taxon>
        <taxon>Bacteroidota</taxon>
        <taxon>Sphingobacteriia</taxon>
        <taxon>Sphingobacteriales</taxon>
        <taxon>Sphingobacteriaceae</taxon>
        <taxon>Daejeonella</taxon>
    </lineage>
</organism>
<protein>
    <recommendedName>
        <fullName evidence="4">Beta-lactamase-inhibitor-like, PepSY-like</fullName>
    </recommendedName>
</protein>
<name>A0A1G9Q653_9SPHI</name>
<dbReference type="RefSeq" id="WP_090701513.1">
    <property type="nucleotide sequence ID" value="NZ_FNHH01000005.1"/>
</dbReference>
<accession>A0A1G9Q653</accession>
<evidence type="ECO:0000256" key="1">
    <source>
        <dbReference type="SAM" id="SignalP"/>
    </source>
</evidence>
<evidence type="ECO:0008006" key="4">
    <source>
        <dbReference type="Google" id="ProtNLM"/>
    </source>
</evidence>
<feature type="signal peptide" evidence="1">
    <location>
        <begin position="1"/>
        <end position="19"/>
    </location>
</feature>
<evidence type="ECO:0000313" key="3">
    <source>
        <dbReference type="Proteomes" id="UP000199226"/>
    </source>
</evidence>
<dbReference type="STRING" id="990371.SAMN05421813_105128"/>